<keyword evidence="3" id="KW-1185">Reference proteome</keyword>
<dbReference type="Pfam" id="PF03004">
    <property type="entry name" value="Transposase_24"/>
    <property type="match status" value="1"/>
</dbReference>
<sequence>MARARNLRINRKSSLQVEQRSLEGDNHQSGNNSNNRNSSSGGEDQQPCESGQSFHNQNEGRTYEYIVQDLDGKRTRGKTVLANVWNLPAGHRIVVEINRSHQPIGDEGGVLGHFCGTIARNGGLCSLSYTRWDYLKKGNKGNNQSMILNEIQSIGHKWRDYKCYLKGRHYSDDANITDLHNNCPEDVVQDQWISLVNFWRSDEGQERSTKSKLSHKKAKTKPIHTSGTKSHARIYEELKKSLQRSPTRTELYLECHQHKKEANVTERNKEIVAQQDNLEMNLDEDPVAQVLGKDQYGRVRGFGLGVKPSDLSEPSGSGYRNGLNMTTSEETTSMYLIRQLKEQMETLQKCVVRQDKTIKKLKRKLSNNESFGSSDLNFDEYSSDERSTEGEHDNDDDE</sequence>
<proteinExistence type="predicted"/>
<protein>
    <recommendedName>
        <fullName evidence="4">Transposase</fullName>
    </recommendedName>
</protein>
<feature type="compositionally biased region" description="Basic residues" evidence="1">
    <location>
        <begin position="210"/>
        <end position="222"/>
    </location>
</feature>
<reference evidence="2" key="1">
    <citation type="submission" date="2024-03" db="EMBL/GenBank/DDBJ databases">
        <title>WGS assembly of Saponaria officinalis var. Norfolk2.</title>
        <authorList>
            <person name="Jenkins J."/>
            <person name="Shu S."/>
            <person name="Grimwood J."/>
            <person name="Barry K."/>
            <person name="Goodstein D."/>
            <person name="Schmutz J."/>
            <person name="Leebens-Mack J."/>
            <person name="Osbourn A."/>
        </authorList>
    </citation>
    <scope>NUCLEOTIDE SEQUENCE [LARGE SCALE GENOMIC DNA]</scope>
    <source>
        <strain evidence="2">JIC</strain>
    </source>
</reference>
<feature type="compositionally biased region" description="Polar residues" evidence="1">
    <location>
        <begin position="367"/>
        <end position="376"/>
    </location>
</feature>
<comment type="caution">
    <text evidence="2">The sequence shown here is derived from an EMBL/GenBank/DDBJ whole genome shotgun (WGS) entry which is preliminary data.</text>
</comment>
<feature type="region of interest" description="Disordered" evidence="1">
    <location>
        <begin position="362"/>
        <end position="398"/>
    </location>
</feature>
<feature type="compositionally biased region" description="Low complexity" evidence="1">
    <location>
        <begin position="29"/>
        <end position="42"/>
    </location>
</feature>
<dbReference type="PANTHER" id="PTHR33144:SF52">
    <property type="match status" value="1"/>
</dbReference>
<feature type="region of interest" description="Disordered" evidence="1">
    <location>
        <begin position="206"/>
        <end position="230"/>
    </location>
</feature>
<dbReference type="AlphaFoldDB" id="A0AAW1K782"/>
<dbReference type="Proteomes" id="UP001443914">
    <property type="component" value="Unassembled WGS sequence"/>
</dbReference>
<evidence type="ECO:0000313" key="3">
    <source>
        <dbReference type="Proteomes" id="UP001443914"/>
    </source>
</evidence>
<evidence type="ECO:0000313" key="2">
    <source>
        <dbReference type="EMBL" id="KAK9713512.1"/>
    </source>
</evidence>
<organism evidence="2 3">
    <name type="scientific">Saponaria officinalis</name>
    <name type="common">Common soapwort</name>
    <name type="synonym">Lychnis saponaria</name>
    <dbReference type="NCBI Taxonomy" id="3572"/>
    <lineage>
        <taxon>Eukaryota</taxon>
        <taxon>Viridiplantae</taxon>
        <taxon>Streptophyta</taxon>
        <taxon>Embryophyta</taxon>
        <taxon>Tracheophyta</taxon>
        <taxon>Spermatophyta</taxon>
        <taxon>Magnoliopsida</taxon>
        <taxon>eudicotyledons</taxon>
        <taxon>Gunneridae</taxon>
        <taxon>Pentapetalae</taxon>
        <taxon>Caryophyllales</taxon>
        <taxon>Caryophyllaceae</taxon>
        <taxon>Caryophylleae</taxon>
        <taxon>Saponaria</taxon>
    </lineage>
</organism>
<accession>A0AAW1K782</accession>
<dbReference type="EMBL" id="JBDFQZ010000006">
    <property type="protein sequence ID" value="KAK9713512.1"/>
    <property type="molecule type" value="Genomic_DNA"/>
</dbReference>
<feature type="compositionally biased region" description="Basic residues" evidence="1">
    <location>
        <begin position="1"/>
        <end position="11"/>
    </location>
</feature>
<feature type="compositionally biased region" description="Polar residues" evidence="1">
    <location>
        <begin position="47"/>
        <end position="56"/>
    </location>
</feature>
<feature type="region of interest" description="Disordered" evidence="1">
    <location>
        <begin position="1"/>
        <end position="56"/>
    </location>
</feature>
<gene>
    <name evidence="2" type="ORF">RND81_06G032200</name>
</gene>
<evidence type="ECO:0000256" key="1">
    <source>
        <dbReference type="SAM" id="MobiDB-lite"/>
    </source>
</evidence>
<name>A0AAW1K782_SAPOF</name>
<dbReference type="PANTHER" id="PTHR33144">
    <property type="entry name" value="OS10G0409366 PROTEIN-RELATED"/>
    <property type="match status" value="1"/>
</dbReference>
<dbReference type="InterPro" id="IPR004252">
    <property type="entry name" value="Probable_transposase_24"/>
</dbReference>
<evidence type="ECO:0008006" key="4">
    <source>
        <dbReference type="Google" id="ProtNLM"/>
    </source>
</evidence>